<name>A0A0K2TBU7_LEPSM</name>
<evidence type="ECO:0000313" key="1">
    <source>
        <dbReference type="EMBL" id="CDW23052.1"/>
    </source>
</evidence>
<accession>A0A0K2TBU7</accession>
<dbReference type="AlphaFoldDB" id="A0A0K2TBU7"/>
<reference evidence="1" key="1">
    <citation type="submission" date="2014-05" db="EMBL/GenBank/DDBJ databases">
        <authorList>
            <person name="Chronopoulou M."/>
        </authorList>
    </citation>
    <scope>NUCLEOTIDE SEQUENCE</scope>
    <source>
        <tissue evidence="1">Whole organism</tissue>
    </source>
</reference>
<organism evidence="1">
    <name type="scientific">Lepeophtheirus salmonis</name>
    <name type="common">Salmon louse</name>
    <name type="synonym">Caligus salmonis</name>
    <dbReference type="NCBI Taxonomy" id="72036"/>
    <lineage>
        <taxon>Eukaryota</taxon>
        <taxon>Metazoa</taxon>
        <taxon>Ecdysozoa</taxon>
        <taxon>Arthropoda</taxon>
        <taxon>Crustacea</taxon>
        <taxon>Multicrustacea</taxon>
        <taxon>Hexanauplia</taxon>
        <taxon>Copepoda</taxon>
        <taxon>Siphonostomatoida</taxon>
        <taxon>Caligidae</taxon>
        <taxon>Lepeophtheirus</taxon>
    </lineage>
</organism>
<protein>
    <submittedName>
        <fullName evidence="1">Uncharacterized protein</fullName>
    </submittedName>
</protein>
<proteinExistence type="predicted"/>
<sequence length="45" mass="4912">MSFWDGAHCEKDIITLDKFSTLVAKGLNTQNRPPSVRSISCGISS</sequence>
<dbReference type="EMBL" id="HACA01005691">
    <property type="protein sequence ID" value="CDW23052.1"/>
    <property type="molecule type" value="Transcribed_RNA"/>
</dbReference>